<comment type="caution">
    <text evidence="5">The sequence shown here is derived from an EMBL/GenBank/DDBJ whole genome shotgun (WGS) entry which is preliminary data.</text>
</comment>
<dbReference type="GO" id="GO:0006281">
    <property type="term" value="P:DNA repair"/>
    <property type="evidence" value="ECO:0007669"/>
    <property type="project" value="UniProtKB-KW"/>
</dbReference>
<dbReference type="GO" id="GO:0043139">
    <property type="term" value="F:5'-3' DNA helicase activity"/>
    <property type="evidence" value="ECO:0007669"/>
    <property type="project" value="UniProtKB-EC"/>
</dbReference>
<accession>A0A2P4Y9E2</accession>
<comment type="cofactor">
    <cofactor evidence="1">
        <name>Mg(2+)</name>
        <dbReference type="ChEBI" id="CHEBI:18420"/>
    </cofactor>
</comment>
<dbReference type="SUPFAM" id="SSF52540">
    <property type="entry name" value="P-loop containing nucleoside triphosphate hydrolases"/>
    <property type="match status" value="2"/>
</dbReference>
<keyword evidence="1" id="KW-0547">Nucleotide-binding</keyword>
<reference evidence="5 6" key="1">
    <citation type="journal article" date="2017" name="Genome Biol. Evol.">
        <title>Phytophthora megakarya and P. palmivora, closely related causal agents of cacao black pod rot, underwent increases in genome sizes and gene numbers by different mechanisms.</title>
        <authorList>
            <person name="Ali S.S."/>
            <person name="Shao J."/>
            <person name="Lary D.J."/>
            <person name="Kronmiller B."/>
            <person name="Shen D."/>
            <person name="Strem M.D."/>
            <person name="Amoako-Attah I."/>
            <person name="Akrofi A.Y."/>
            <person name="Begoude B.A."/>
            <person name="Ten Hoopen G.M."/>
            <person name="Coulibaly K."/>
            <person name="Kebe B.I."/>
            <person name="Melnick R.L."/>
            <person name="Guiltinan M.J."/>
            <person name="Tyler B.M."/>
            <person name="Meinhardt L.W."/>
            <person name="Bailey B.A."/>
        </authorList>
    </citation>
    <scope>NUCLEOTIDE SEQUENCE [LARGE SCALE GENOMIC DNA]</scope>
    <source>
        <strain evidence="6">sbr112.9</strain>
    </source>
</reference>
<protein>
    <recommendedName>
        <fullName evidence="1">ATP-dependent DNA helicase</fullName>
        <ecNumber evidence="1">5.6.2.3</ecNumber>
    </recommendedName>
</protein>
<keyword evidence="6" id="KW-1185">Reference proteome</keyword>
<evidence type="ECO:0000256" key="2">
    <source>
        <dbReference type="SAM" id="MobiDB-lite"/>
    </source>
</evidence>
<evidence type="ECO:0000313" key="6">
    <source>
        <dbReference type="Proteomes" id="UP000237271"/>
    </source>
</evidence>
<keyword evidence="1" id="KW-0378">Hydrolase</keyword>
<dbReference type="Gene3D" id="3.40.50.300">
    <property type="entry name" value="P-loop containing nucleotide triphosphate hydrolases"/>
    <property type="match status" value="1"/>
</dbReference>
<evidence type="ECO:0000259" key="4">
    <source>
        <dbReference type="Pfam" id="PF21530"/>
    </source>
</evidence>
<dbReference type="OrthoDB" id="95750at2759"/>
<name>A0A2P4Y9E2_9STRA</name>
<feature type="region of interest" description="Disordered" evidence="2">
    <location>
        <begin position="231"/>
        <end position="259"/>
    </location>
</feature>
<dbReference type="GO" id="GO:0005524">
    <property type="term" value="F:ATP binding"/>
    <property type="evidence" value="ECO:0007669"/>
    <property type="project" value="UniProtKB-KW"/>
</dbReference>
<comment type="catalytic activity">
    <reaction evidence="1">
        <text>ATP + H2O = ADP + phosphate + H(+)</text>
        <dbReference type="Rhea" id="RHEA:13065"/>
        <dbReference type="ChEBI" id="CHEBI:15377"/>
        <dbReference type="ChEBI" id="CHEBI:15378"/>
        <dbReference type="ChEBI" id="CHEBI:30616"/>
        <dbReference type="ChEBI" id="CHEBI:43474"/>
        <dbReference type="ChEBI" id="CHEBI:456216"/>
        <dbReference type="EC" id="5.6.2.3"/>
    </reaction>
</comment>
<comment type="similarity">
    <text evidence="1">Belongs to the helicase family.</text>
</comment>
<dbReference type="GO" id="GO:0006310">
    <property type="term" value="P:DNA recombination"/>
    <property type="evidence" value="ECO:0007669"/>
    <property type="project" value="UniProtKB-KW"/>
</dbReference>
<dbReference type="InterPro" id="IPR049163">
    <property type="entry name" value="Pif1-like_2B_dom"/>
</dbReference>
<feature type="domain" description="DNA helicase Pif1-like 2B" evidence="4">
    <location>
        <begin position="335"/>
        <end position="381"/>
    </location>
</feature>
<dbReference type="GO" id="GO:0000723">
    <property type="term" value="P:telomere maintenance"/>
    <property type="evidence" value="ECO:0007669"/>
    <property type="project" value="InterPro"/>
</dbReference>
<organism evidence="5 6">
    <name type="scientific">Phytophthora palmivora</name>
    <dbReference type="NCBI Taxonomy" id="4796"/>
    <lineage>
        <taxon>Eukaryota</taxon>
        <taxon>Sar</taxon>
        <taxon>Stramenopiles</taxon>
        <taxon>Oomycota</taxon>
        <taxon>Peronosporomycetes</taxon>
        <taxon>Peronosporales</taxon>
        <taxon>Peronosporaceae</taxon>
        <taxon>Phytophthora</taxon>
    </lineage>
</organism>
<gene>
    <name evidence="5" type="ORF">PHPALM_8614</name>
</gene>
<dbReference type="EC" id="5.6.2.3" evidence="1"/>
<dbReference type="EMBL" id="NCKW01004870">
    <property type="protein sequence ID" value="POM74430.1"/>
    <property type="molecule type" value="Genomic_DNA"/>
</dbReference>
<evidence type="ECO:0000313" key="5">
    <source>
        <dbReference type="EMBL" id="POM74430.1"/>
    </source>
</evidence>
<keyword evidence="1" id="KW-0234">DNA repair</keyword>
<keyword evidence="1" id="KW-0233">DNA recombination</keyword>
<dbReference type="CDD" id="cd18809">
    <property type="entry name" value="SF1_C_RecD"/>
    <property type="match status" value="1"/>
</dbReference>
<dbReference type="Proteomes" id="UP000237271">
    <property type="component" value="Unassembled WGS sequence"/>
</dbReference>
<feature type="compositionally biased region" description="Basic and acidic residues" evidence="2">
    <location>
        <begin position="248"/>
        <end position="259"/>
    </location>
</feature>
<dbReference type="InterPro" id="IPR027417">
    <property type="entry name" value="P-loop_NTPase"/>
</dbReference>
<evidence type="ECO:0000256" key="1">
    <source>
        <dbReference type="RuleBase" id="RU363044"/>
    </source>
</evidence>
<dbReference type="Pfam" id="PF05970">
    <property type="entry name" value="PIF1"/>
    <property type="match status" value="1"/>
</dbReference>
<dbReference type="Pfam" id="PF21530">
    <property type="entry name" value="Pif1_2B_dom"/>
    <property type="match status" value="1"/>
</dbReference>
<dbReference type="FunFam" id="3.40.50.300:FF:002884">
    <property type="entry name" value="ATP-dependent DNA helicase"/>
    <property type="match status" value="1"/>
</dbReference>
<dbReference type="PANTHER" id="PTHR10492">
    <property type="match status" value="1"/>
</dbReference>
<keyword evidence="1" id="KW-0067">ATP-binding</keyword>
<sequence>MAEYKCLMWLADYLVSNGKSLSMYGLPELATYSDVSDVVTRQSADPMDVVAQEVAAYEPGDLERTATLADQMNENQKDIFTKSSKLLITHSSQKAELIRNASLIICDEAPMIHRACFEAVDRSFRDIMKNELEPFGGKVMVFSGDRRQILPVLKDATRAETLEACFKSSQLWSHLRQVRLTENMRVQTAPDPASAAELADENGICLPRDMCIIPGTRGDDRWDDEETKLNETMESPPNFNLLPPTETPPDRGVDDPDEDRRKQNVNALIDAVSPGVGDDNLPDEYFVERVILAPTNASVRRINDMVSERLSGETKEYLSVDSLEGVADPNMFEPEFLNSLNFPGIPPHRIVLKVRTPIIMIRNLNSDAGLCNGTRLRVVSLRERSIEATIMSGPFKGKRVFIPRIIFYNEDDDKEFPFKLRREQFPVVPAFAMTINKSQGQSIHHVGIYLEFPVFAHGQLYVALSRVTSRKAIKIAMNLEAIDEDGNIHTKNIVYREIFDF</sequence>
<dbReference type="AlphaFoldDB" id="A0A2P4Y9E2"/>
<dbReference type="PANTHER" id="PTHR10492:SF57">
    <property type="entry name" value="ATP-DEPENDENT DNA HELICASE"/>
    <property type="match status" value="1"/>
</dbReference>
<dbReference type="InterPro" id="IPR010285">
    <property type="entry name" value="DNA_helicase_pif1-like_DEAD"/>
</dbReference>
<feature type="domain" description="DNA helicase Pif1-like DEAD-box helicase" evidence="3">
    <location>
        <begin position="82"/>
        <end position="189"/>
    </location>
</feature>
<keyword evidence="1 5" id="KW-0347">Helicase</keyword>
<proteinExistence type="inferred from homology"/>
<evidence type="ECO:0000259" key="3">
    <source>
        <dbReference type="Pfam" id="PF05970"/>
    </source>
</evidence>
<dbReference type="GO" id="GO:0016887">
    <property type="term" value="F:ATP hydrolysis activity"/>
    <property type="evidence" value="ECO:0007669"/>
    <property type="project" value="RHEA"/>
</dbReference>
<keyword evidence="1" id="KW-0227">DNA damage</keyword>